<organism evidence="4 5">
    <name type="scientific">Pannus brasiliensis CCIBt3594</name>
    <dbReference type="NCBI Taxonomy" id="1427578"/>
    <lineage>
        <taxon>Bacteria</taxon>
        <taxon>Bacillati</taxon>
        <taxon>Cyanobacteriota</taxon>
        <taxon>Cyanophyceae</taxon>
        <taxon>Oscillatoriophycideae</taxon>
        <taxon>Chroococcales</taxon>
        <taxon>Microcystaceae</taxon>
        <taxon>Pannus</taxon>
    </lineage>
</organism>
<name>A0AAW9QKS0_9CHRO</name>
<comment type="caution">
    <text evidence="4">The sequence shown here is derived from an EMBL/GenBank/DDBJ whole genome shotgun (WGS) entry which is preliminary data.</text>
</comment>
<dbReference type="Proteomes" id="UP001328733">
    <property type="component" value="Unassembled WGS sequence"/>
</dbReference>
<dbReference type="NCBIfam" id="TIGR01834">
    <property type="entry name" value="PHA_synth_III_E"/>
    <property type="match status" value="1"/>
</dbReference>
<gene>
    <name evidence="4" type="primary">phaE</name>
    <name evidence="4" type="ORF">V0288_14765</name>
</gene>
<dbReference type="EMBL" id="JBAFSM010000027">
    <property type="protein sequence ID" value="MEG3438390.1"/>
    <property type="molecule type" value="Genomic_DNA"/>
</dbReference>
<dbReference type="RefSeq" id="WP_332865870.1">
    <property type="nucleotide sequence ID" value="NZ_JBAFSM010000027.1"/>
</dbReference>
<evidence type="ECO:0000256" key="1">
    <source>
        <dbReference type="ARBA" id="ARBA00004683"/>
    </source>
</evidence>
<evidence type="ECO:0000256" key="2">
    <source>
        <dbReference type="ARBA" id="ARBA00019066"/>
    </source>
</evidence>
<evidence type="ECO:0000256" key="3">
    <source>
        <dbReference type="ARBA" id="ARBA00022752"/>
    </source>
</evidence>
<protein>
    <recommendedName>
        <fullName evidence="2">Poly(3-hydroxyalkanoate) polymerase subunit PhaE</fullName>
    </recommendedName>
</protein>
<dbReference type="AlphaFoldDB" id="A0AAW9QKS0"/>
<proteinExistence type="predicted"/>
<dbReference type="GO" id="GO:0042619">
    <property type="term" value="P:poly-hydroxybutyrate biosynthetic process"/>
    <property type="evidence" value="ECO:0007669"/>
    <property type="project" value="UniProtKB-KW"/>
</dbReference>
<sequence>MTSQTRIWNDMATEYVKTWTETGAKMWSSWFDMMGAIPTPMGDIRPELHEATKRYLDNRDVLVKFLQLSIEAWEDIFPKIQVGDDWQTVLNKYTETMRQQFDAFTNTTAKTGEDVGQLWKIYLQQVQKFNQLWLDPLGMSSGTMAKAFLGDNTALIEFNNLYFRFYEETFGTWLQAPLLGLPREINRKLIDGFEAWRALYQASTNYQILLADIQVRSFEALMKKLVELAEKGTPVKDWRQFQDVWSVVADEVFEATFCKPENLQIRGQFINSLNNYRLKQQELMELYLKAMNLPLRSEVDEIHKTIYELRKEVKSLKKALAEKESGSAIENN</sequence>
<evidence type="ECO:0000313" key="4">
    <source>
        <dbReference type="EMBL" id="MEG3438390.1"/>
    </source>
</evidence>
<reference evidence="4 5" key="1">
    <citation type="submission" date="2024-01" db="EMBL/GenBank/DDBJ databases">
        <title>Genomic insights into the taxonomy and metabolism of the cyanobacterium Pannus brasiliensis CCIBt3594.</title>
        <authorList>
            <person name="Machado M."/>
            <person name="Botero N.B."/>
            <person name="Andreote A.P.D."/>
            <person name="Feitosa A.M.T."/>
            <person name="Popin R."/>
            <person name="Sivonen K."/>
            <person name="Fiore M.F."/>
        </authorList>
    </citation>
    <scope>NUCLEOTIDE SEQUENCE [LARGE SCALE GENOMIC DNA]</scope>
    <source>
        <strain evidence="4 5">CCIBt3594</strain>
    </source>
</reference>
<keyword evidence="3" id="KW-0583">PHB biosynthesis</keyword>
<keyword evidence="5" id="KW-1185">Reference proteome</keyword>
<dbReference type="Pfam" id="PF09712">
    <property type="entry name" value="PHA_synth_III_E"/>
    <property type="match status" value="1"/>
</dbReference>
<evidence type="ECO:0000313" key="5">
    <source>
        <dbReference type="Proteomes" id="UP001328733"/>
    </source>
</evidence>
<comment type="pathway">
    <text evidence="1">Biopolymer metabolism; poly-(R)-3-hydroxybutanoate biosynthesis.</text>
</comment>
<dbReference type="InterPro" id="IPR010123">
    <property type="entry name" value="PHA_synth_III_E"/>
</dbReference>
<accession>A0AAW9QKS0</accession>